<protein>
    <submittedName>
        <fullName evidence="1">Uncharacterized protein</fullName>
    </submittedName>
</protein>
<evidence type="ECO:0000313" key="1">
    <source>
        <dbReference type="EMBL" id="CUI16489.1"/>
    </source>
</evidence>
<dbReference type="KEGG" id="pnl:PNK_0864"/>
<proteinExistence type="predicted"/>
<sequence length="368" mass="42851">MTFSIAERLRPFSHQPGTFCLLPGTAYAVQVFPTLLRLFRLDGSFPELLREYHLVLKGPFKDFTVQKDLEKGVIRVWGEASCGFIRYEIEAQREEEIAFFLDKAPQGRLIMQDKEDEQSVLIHQPVDLLNLSNGLQISLPAIKHAGHERLSLGNHKSQDWDLVKRRLDLVEIFPVWHRLSQWIPSFPNRSIESGMQRLLLKCEETINHNRPDESASSWTQLFQAAFQGILVPFWHDEYFQGIVDSAFPIVDQSPLVILKQGMHLMRRHFIEQQQNVVTLLPVLPPELHCGRLLNVQLDDKGTLDLEWTKKVIRRVSLHSHSDQELVCHFKKTERCRFRKNGTEKGVWIRSGERLALEKNCHYLFDNFN</sequence>
<dbReference type="PATRIC" id="fig|389348.3.peg.946"/>
<dbReference type="Gene3D" id="2.60.40.1180">
    <property type="entry name" value="Golgi alpha-mannosidase II"/>
    <property type="match status" value="1"/>
</dbReference>
<organism evidence="1 2">
    <name type="scientific">Candidatus Protochlamydia naegleriophila</name>
    <dbReference type="NCBI Taxonomy" id="389348"/>
    <lineage>
        <taxon>Bacteria</taxon>
        <taxon>Pseudomonadati</taxon>
        <taxon>Chlamydiota</taxon>
        <taxon>Chlamydiia</taxon>
        <taxon>Parachlamydiales</taxon>
        <taxon>Parachlamydiaceae</taxon>
        <taxon>Candidatus Protochlamydia</taxon>
    </lineage>
</organism>
<dbReference type="InParanoid" id="A0A0U5J8V0"/>
<dbReference type="AlphaFoldDB" id="A0A0U5J8V0"/>
<dbReference type="InterPro" id="IPR013780">
    <property type="entry name" value="Glyco_hydro_b"/>
</dbReference>
<name>A0A0U5J8V0_9BACT</name>
<dbReference type="STRING" id="389348.PNK_0864"/>
<keyword evidence="2" id="KW-1185">Reference proteome</keyword>
<dbReference type="RefSeq" id="WP_059060515.1">
    <property type="nucleotide sequence ID" value="NZ_LN879502.1"/>
</dbReference>
<gene>
    <name evidence="1" type="ORF">PNK_0864</name>
</gene>
<evidence type="ECO:0000313" key="2">
    <source>
        <dbReference type="Proteomes" id="UP000069902"/>
    </source>
</evidence>
<reference evidence="2" key="1">
    <citation type="submission" date="2015-09" db="EMBL/GenBank/DDBJ databases">
        <authorList>
            <person name="Bertelli C."/>
        </authorList>
    </citation>
    <scope>NUCLEOTIDE SEQUENCE [LARGE SCALE GENOMIC DNA]</scope>
    <source>
        <strain evidence="2">KNic</strain>
    </source>
</reference>
<dbReference type="Proteomes" id="UP000069902">
    <property type="component" value="Chromosome cPNK"/>
</dbReference>
<dbReference type="EMBL" id="LN879502">
    <property type="protein sequence ID" value="CUI16489.1"/>
    <property type="molecule type" value="Genomic_DNA"/>
</dbReference>
<accession>A0A0U5J8V0</accession>